<accession>A0A0M3K0Y8</accession>
<dbReference type="AlphaFoldDB" id="A0A0M3K0Y8"/>
<proteinExistence type="predicted"/>
<feature type="region of interest" description="Disordered" evidence="1">
    <location>
        <begin position="802"/>
        <end position="838"/>
    </location>
</feature>
<feature type="region of interest" description="Disordered" evidence="1">
    <location>
        <begin position="189"/>
        <end position="211"/>
    </location>
</feature>
<dbReference type="WBParaSite" id="ASIM_0001450901-mRNA-1">
    <property type="protein sequence ID" value="ASIM_0001450901-mRNA-1"/>
    <property type="gene ID" value="ASIM_0001450901"/>
</dbReference>
<feature type="compositionally biased region" description="Polar residues" evidence="1">
    <location>
        <begin position="275"/>
        <end position="311"/>
    </location>
</feature>
<feature type="region of interest" description="Disordered" evidence="1">
    <location>
        <begin position="274"/>
        <end position="311"/>
    </location>
</feature>
<dbReference type="InterPro" id="IPR007284">
    <property type="entry name" value="Ground-like_dom"/>
</dbReference>
<dbReference type="Pfam" id="PF04155">
    <property type="entry name" value="Ground-like"/>
    <property type="match status" value="1"/>
</dbReference>
<feature type="region of interest" description="Disordered" evidence="1">
    <location>
        <begin position="363"/>
        <end position="392"/>
    </location>
</feature>
<evidence type="ECO:0000259" key="2">
    <source>
        <dbReference type="Pfam" id="PF04155"/>
    </source>
</evidence>
<dbReference type="PANTHER" id="PTHR31967">
    <property type="entry name" value="GROUNDHOG (HEDGEHOG-LIKE FAMILY)-RELATED"/>
    <property type="match status" value="1"/>
</dbReference>
<evidence type="ECO:0000313" key="5">
    <source>
        <dbReference type="WBParaSite" id="ASIM_0001450901-mRNA-1"/>
    </source>
</evidence>
<feature type="domain" description="Ground-like" evidence="2">
    <location>
        <begin position="476"/>
        <end position="559"/>
    </location>
</feature>
<evidence type="ECO:0000313" key="4">
    <source>
        <dbReference type="Proteomes" id="UP000267096"/>
    </source>
</evidence>
<feature type="compositionally biased region" description="Basic and acidic residues" evidence="1">
    <location>
        <begin position="196"/>
        <end position="211"/>
    </location>
</feature>
<sequence>MFIALRKRTFDSHFNRIILLLICSSSCIILSVDGNKNSPKNDVLSRRSSSGSIARLRIPPRVERRFAPRSLPNPHRPNANPTKDPKEVQKSTVGPFVMDVMRTTVKAMSSERLNLLNDIGRIRKSKSMLYVPHEANRKRLLNERNNKLKRLRYNSQHKKPVRLVSHEVYEAELVRNIEEDELRYLGNRQNHASSRHANENRKLQSGIRDDSSRSNFVTAGVRLLNRPSNVKIVQRHQSPQSANSKKQNFVVVLLSNEILFKSTAVKKQPIGRDLQPQSKYTHNHGTYISFHSPNQISQQPPNSSPYHSSLPSWMISDDRDLFDGTIFDAAQNPKLTGRRALSIDTPDSQQKTNGMIAERLESSFQQQSNSGEVVTSSNKQSGHSEGTEDRSDRLEHFGTIESTQTIVPPSDIAEPNLDEFGDNMDSINMNKNFIDQSVRNEHSNYHPYNQKTLENYEVINSLPSFPFSHCYMNVNGFMCCNRSLELTMRQTYTDLLRTTPAYNPCNIQRLANLIQKNVENRFEIPFEIIVSLDDFVLYSHFISDLTCKIELDGHYIAAYAASSRAVRKEQKQNGASAEVRPILNSNILTEFAHNIRDRYLYNKTDETVNTVNTESQEEDQLDSEPLVITIDQPIPRISEESSEPVSSDQINENSSIQDRSLLITGLLTNSVGERQNSPVATAKSNQQMTAKGLPSVNSSESLNAAAFELLQTLLKHKLASSDSFQNSLFPLITTSPTPIQVTFTTESTNDFARRVYGASTQQQRGSQIMNSVVPLNITGYHDASSMATDRIHVSNQKTLEPMPASAFSPISSSNPPNMDDAVTPTSTHSTPSESLSVTWPTTPQLTVFQNRRPAVRNRPSPSHRRKNIHNLRQMIRKDALKSAQSSNSDSIDAVRVHKVSEAFVRKMPSTNVPSDNGNAVTDSSSAPDSIEIAGWEHLAENGIILAPNSSEIESTARSRTFSDRRASLNYDEVQDITDLGFLGD</sequence>
<dbReference type="PANTHER" id="PTHR31967:SF20">
    <property type="entry name" value="GROUND-LIKE DOMAIN-CONTAINING PROTEIN"/>
    <property type="match status" value="1"/>
</dbReference>
<reference evidence="3 4" key="2">
    <citation type="submission" date="2018-11" db="EMBL/GenBank/DDBJ databases">
        <authorList>
            <consortium name="Pathogen Informatics"/>
        </authorList>
    </citation>
    <scope>NUCLEOTIDE SEQUENCE [LARGE SCALE GENOMIC DNA]</scope>
</reference>
<reference evidence="5" key="1">
    <citation type="submission" date="2017-02" db="UniProtKB">
        <authorList>
            <consortium name="WormBaseParasite"/>
        </authorList>
    </citation>
    <scope>IDENTIFICATION</scope>
</reference>
<protein>
    <submittedName>
        <fullName evidence="5">Ground-like domain-containing protein</fullName>
    </submittedName>
</protein>
<name>A0A0M3K0Y8_ANISI</name>
<evidence type="ECO:0000313" key="3">
    <source>
        <dbReference type="EMBL" id="VDK50914.1"/>
    </source>
</evidence>
<dbReference type="Proteomes" id="UP000267096">
    <property type="component" value="Unassembled WGS sequence"/>
</dbReference>
<feature type="compositionally biased region" description="Low complexity" evidence="1">
    <location>
        <begin position="823"/>
        <end position="836"/>
    </location>
</feature>
<organism evidence="5">
    <name type="scientific">Anisakis simplex</name>
    <name type="common">Herring worm</name>
    <dbReference type="NCBI Taxonomy" id="6269"/>
    <lineage>
        <taxon>Eukaryota</taxon>
        <taxon>Metazoa</taxon>
        <taxon>Ecdysozoa</taxon>
        <taxon>Nematoda</taxon>
        <taxon>Chromadorea</taxon>
        <taxon>Rhabditida</taxon>
        <taxon>Spirurina</taxon>
        <taxon>Ascaridomorpha</taxon>
        <taxon>Ascaridoidea</taxon>
        <taxon>Anisakidae</taxon>
        <taxon>Anisakis</taxon>
        <taxon>Anisakis simplex complex</taxon>
    </lineage>
</organism>
<dbReference type="EMBL" id="UYRR01031545">
    <property type="protein sequence ID" value="VDK50914.1"/>
    <property type="molecule type" value="Genomic_DNA"/>
</dbReference>
<evidence type="ECO:0000256" key="1">
    <source>
        <dbReference type="SAM" id="MobiDB-lite"/>
    </source>
</evidence>
<gene>
    <name evidence="3" type="ORF">ASIM_LOCUS13919</name>
</gene>
<dbReference type="OrthoDB" id="5831900at2759"/>
<feature type="region of interest" description="Disordered" evidence="1">
    <location>
        <begin position="64"/>
        <end position="90"/>
    </location>
</feature>
<keyword evidence="4" id="KW-1185">Reference proteome</keyword>
<feature type="compositionally biased region" description="Polar residues" evidence="1">
    <location>
        <begin position="363"/>
        <end position="384"/>
    </location>
</feature>